<feature type="transmembrane region" description="Helical" evidence="6">
    <location>
        <begin position="81"/>
        <end position="102"/>
    </location>
</feature>
<dbReference type="GO" id="GO:0033013">
    <property type="term" value="P:tetrapyrrole metabolic process"/>
    <property type="evidence" value="ECO:0007669"/>
    <property type="project" value="UniProtKB-ARBA"/>
</dbReference>
<keyword evidence="3 6" id="KW-0812">Transmembrane</keyword>
<dbReference type="InterPro" id="IPR038330">
    <property type="entry name" value="TspO/MBR-related_sf"/>
</dbReference>
<dbReference type="PANTHER" id="PTHR10057:SF0">
    <property type="entry name" value="TRANSLOCATOR PROTEIN"/>
    <property type="match status" value="1"/>
</dbReference>
<evidence type="ECO:0000313" key="7">
    <source>
        <dbReference type="Proteomes" id="UP000492821"/>
    </source>
</evidence>
<dbReference type="GO" id="GO:0005741">
    <property type="term" value="C:mitochondrial outer membrane"/>
    <property type="evidence" value="ECO:0007669"/>
    <property type="project" value="TreeGrafter"/>
</dbReference>
<dbReference type="Gene3D" id="1.20.1260.100">
    <property type="entry name" value="TspO/MBR protein"/>
    <property type="match status" value="1"/>
</dbReference>
<evidence type="ECO:0000256" key="2">
    <source>
        <dbReference type="ARBA" id="ARBA00007524"/>
    </source>
</evidence>
<sequence length="198" mass="21596">MDSQQPVQPAYLREVAYDQHIALPHKMPYIWTALDTRNAVLATIAPGALGVASLIASRPGGNYQQFLEGSIKPNWADQHPALYSAVDALTLTPLGYASYLVFKNGGGFDYTDTTVALTLYGTNLIFAAASIPLIQKKNYKGLLCNTTVVLGTAIATAVAFHQIDEKAGWLVAPYAAWTVFYGFLAYKLHQLNRVDKDL</sequence>
<protein>
    <submittedName>
        <fullName evidence="8">TspO/MBR-related protein</fullName>
    </submittedName>
</protein>
<dbReference type="FunFam" id="1.20.1260.100:FF:000001">
    <property type="entry name" value="translocator protein 2"/>
    <property type="match status" value="1"/>
</dbReference>
<evidence type="ECO:0000256" key="5">
    <source>
        <dbReference type="ARBA" id="ARBA00023136"/>
    </source>
</evidence>
<proteinExistence type="inferred from homology"/>
<comment type="similarity">
    <text evidence="2">Belongs to the TspO/BZRP family.</text>
</comment>
<comment type="subcellular location">
    <subcellularLocation>
        <location evidence="1">Membrane</location>
        <topology evidence="1">Multi-pass membrane protein</topology>
    </subcellularLocation>
</comment>
<dbReference type="Proteomes" id="UP000492821">
    <property type="component" value="Unassembled WGS sequence"/>
</dbReference>
<reference evidence="8" key="2">
    <citation type="submission" date="2020-10" db="UniProtKB">
        <authorList>
            <consortium name="WormBaseParasite"/>
        </authorList>
    </citation>
    <scope>IDENTIFICATION</scope>
</reference>
<evidence type="ECO:0000256" key="4">
    <source>
        <dbReference type="ARBA" id="ARBA00022989"/>
    </source>
</evidence>
<keyword evidence="5 6" id="KW-0472">Membrane</keyword>
<evidence type="ECO:0000256" key="6">
    <source>
        <dbReference type="SAM" id="Phobius"/>
    </source>
</evidence>
<reference evidence="7" key="1">
    <citation type="journal article" date="2013" name="Genetics">
        <title>The draft genome and transcriptome of Panagrellus redivivus are shaped by the harsh demands of a free-living lifestyle.</title>
        <authorList>
            <person name="Srinivasan J."/>
            <person name="Dillman A.R."/>
            <person name="Macchietto M.G."/>
            <person name="Heikkinen L."/>
            <person name="Lakso M."/>
            <person name="Fracchia K.M."/>
            <person name="Antoshechkin I."/>
            <person name="Mortazavi A."/>
            <person name="Wong G."/>
            <person name="Sternberg P.W."/>
        </authorList>
    </citation>
    <scope>NUCLEOTIDE SEQUENCE [LARGE SCALE GENOMIC DNA]</scope>
    <source>
        <strain evidence="7">MT8872</strain>
    </source>
</reference>
<dbReference type="WBParaSite" id="Pan_g11533.t1">
    <property type="protein sequence ID" value="Pan_g11533.t1"/>
    <property type="gene ID" value="Pan_g11533"/>
</dbReference>
<feature type="transmembrane region" description="Helical" evidence="6">
    <location>
        <begin position="114"/>
        <end position="134"/>
    </location>
</feature>
<name>A0A7E4URD3_PANRE</name>
<evidence type="ECO:0000256" key="1">
    <source>
        <dbReference type="ARBA" id="ARBA00004141"/>
    </source>
</evidence>
<feature type="transmembrane region" description="Helical" evidence="6">
    <location>
        <begin position="167"/>
        <end position="186"/>
    </location>
</feature>
<feature type="transmembrane region" description="Helical" evidence="6">
    <location>
        <begin position="141"/>
        <end position="161"/>
    </location>
</feature>
<dbReference type="Pfam" id="PF03073">
    <property type="entry name" value="TspO_MBR"/>
    <property type="match status" value="1"/>
</dbReference>
<evidence type="ECO:0000313" key="8">
    <source>
        <dbReference type="WBParaSite" id="Pan_g11533.t1"/>
    </source>
</evidence>
<dbReference type="PANTHER" id="PTHR10057">
    <property type="entry name" value="PERIPHERAL-TYPE BENZODIAZEPINE RECEPTOR"/>
    <property type="match status" value="1"/>
</dbReference>
<keyword evidence="7" id="KW-1185">Reference proteome</keyword>
<dbReference type="AlphaFoldDB" id="A0A7E4URD3"/>
<dbReference type="InterPro" id="IPR004307">
    <property type="entry name" value="TspO_MBR"/>
</dbReference>
<keyword evidence="4 6" id="KW-1133">Transmembrane helix</keyword>
<dbReference type="CDD" id="cd15904">
    <property type="entry name" value="TSPO_MBR"/>
    <property type="match status" value="1"/>
</dbReference>
<organism evidence="7 8">
    <name type="scientific">Panagrellus redivivus</name>
    <name type="common">Microworm</name>
    <dbReference type="NCBI Taxonomy" id="6233"/>
    <lineage>
        <taxon>Eukaryota</taxon>
        <taxon>Metazoa</taxon>
        <taxon>Ecdysozoa</taxon>
        <taxon>Nematoda</taxon>
        <taxon>Chromadorea</taxon>
        <taxon>Rhabditida</taxon>
        <taxon>Tylenchina</taxon>
        <taxon>Panagrolaimomorpha</taxon>
        <taxon>Panagrolaimoidea</taxon>
        <taxon>Panagrolaimidae</taxon>
        <taxon>Panagrellus</taxon>
    </lineage>
</organism>
<accession>A0A7E4URD3</accession>
<evidence type="ECO:0000256" key="3">
    <source>
        <dbReference type="ARBA" id="ARBA00022692"/>
    </source>
</evidence>